<dbReference type="AlphaFoldDB" id="A0A976FGC9"/>
<keyword evidence="4 7" id="KW-0833">Ubl conjugation pathway</keyword>
<dbReference type="GO" id="GO:0006511">
    <property type="term" value="P:ubiquitin-dependent protein catabolic process"/>
    <property type="evidence" value="ECO:0007669"/>
    <property type="project" value="UniProtKB-UniRule"/>
</dbReference>
<dbReference type="PANTHER" id="PTHR10589">
    <property type="entry name" value="UBIQUITIN CARBOXYL-TERMINAL HYDROLASE"/>
    <property type="match status" value="1"/>
</dbReference>
<dbReference type="Proteomes" id="UP000294530">
    <property type="component" value="Unassembled WGS sequence"/>
</dbReference>
<feature type="domain" description="UCH catalytic" evidence="9">
    <location>
        <begin position="10"/>
        <end position="236"/>
    </location>
</feature>
<dbReference type="EC" id="3.4.19.12" evidence="8"/>
<dbReference type="Pfam" id="PF01088">
    <property type="entry name" value="Peptidase_C12"/>
    <property type="match status" value="1"/>
</dbReference>
<gene>
    <name evidence="10" type="ORF">CCR75_001854</name>
</gene>
<evidence type="ECO:0000256" key="1">
    <source>
        <dbReference type="ARBA" id="ARBA00000707"/>
    </source>
</evidence>
<dbReference type="EMBL" id="SHOA02000008">
    <property type="protein sequence ID" value="TDH66265.1"/>
    <property type="molecule type" value="Genomic_DNA"/>
</dbReference>
<name>A0A976FGC9_BRELC</name>
<keyword evidence="3 7" id="KW-0645">Protease</keyword>
<dbReference type="KEGG" id="blac:94345626"/>
<evidence type="ECO:0000256" key="7">
    <source>
        <dbReference type="PROSITE-ProRule" id="PRU01393"/>
    </source>
</evidence>
<dbReference type="InterPro" id="IPR001578">
    <property type="entry name" value="Peptidase_C12_UCH"/>
</dbReference>
<evidence type="ECO:0000256" key="6">
    <source>
        <dbReference type="ARBA" id="ARBA00022807"/>
    </source>
</evidence>
<evidence type="ECO:0000256" key="5">
    <source>
        <dbReference type="ARBA" id="ARBA00022801"/>
    </source>
</evidence>
<feature type="active site" description="Proton donor" evidence="7">
    <location>
        <position position="176"/>
    </location>
</feature>
<dbReference type="GO" id="GO:0005737">
    <property type="term" value="C:cytoplasm"/>
    <property type="evidence" value="ECO:0007669"/>
    <property type="project" value="TreeGrafter"/>
</dbReference>
<dbReference type="RefSeq" id="XP_067815764.1">
    <property type="nucleotide sequence ID" value="XM_067959955.1"/>
</dbReference>
<comment type="similarity">
    <text evidence="2 7 8">Belongs to the peptidase C12 family.</text>
</comment>
<reference evidence="10 11" key="1">
    <citation type="journal article" date="2021" name="Genome Biol.">
        <title>AFLAP: assembly-free linkage analysis pipeline using k-mers from genome sequencing data.</title>
        <authorList>
            <person name="Fletcher K."/>
            <person name="Zhang L."/>
            <person name="Gil J."/>
            <person name="Han R."/>
            <person name="Cavanaugh K."/>
            <person name="Michelmore R."/>
        </authorList>
    </citation>
    <scope>NUCLEOTIDE SEQUENCE [LARGE SCALE GENOMIC DNA]</scope>
    <source>
        <strain evidence="10 11">SF5</strain>
    </source>
</reference>
<dbReference type="Gene3D" id="3.40.532.10">
    <property type="entry name" value="Peptidase C12, ubiquitin carboxyl-terminal hydrolase"/>
    <property type="match status" value="1"/>
</dbReference>
<keyword evidence="11" id="KW-1185">Reference proteome</keyword>
<evidence type="ECO:0000256" key="8">
    <source>
        <dbReference type="RuleBase" id="RU361215"/>
    </source>
</evidence>
<protein>
    <recommendedName>
        <fullName evidence="8">Ubiquitin carboxyl-terminal hydrolase</fullName>
        <ecNumber evidence="8">3.4.19.12</ecNumber>
    </recommendedName>
</protein>
<organism evidence="10 11">
    <name type="scientific">Bremia lactucae</name>
    <name type="common">Lettuce downy mildew</name>
    <dbReference type="NCBI Taxonomy" id="4779"/>
    <lineage>
        <taxon>Eukaryota</taxon>
        <taxon>Sar</taxon>
        <taxon>Stramenopiles</taxon>
        <taxon>Oomycota</taxon>
        <taxon>Peronosporomycetes</taxon>
        <taxon>Peronosporales</taxon>
        <taxon>Peronosporaceae</taxon>
        <taxon>Bremia</taxon>
    </lineage>
</organism>
<keyword evidence="6 7" id="KW-0788">Thiol protease</keyword>
<dbReference type="CDD" id="cd09616">
    <property type="entry name" value="Peptidase_C12_UCH_L1_L3"/>
    <property type="match status" value="1"/>
</dbReference>
<feature type="site" description="Transition state stabilizer" evidence="7">
    <location>
        <position position="95"/>
    </location>
</feature>
<dbReference type="GO" id="GO:0016579">
    <property type="term" value="P:protein deubiquitination"/>
    <property type="evidence" value="ECO:0007669"/>
    <property type="project" value="TreeGrafter"/>
</dbReference>
<evidence type="ECO:0000256" key="3">
    <source>
        <dbReference type="ARBA" id="ARBA00022670"/>
    </source>
</evidence>
<dbReference type="GeneID" id="94345626"/>
<dbReference type="PROSITE" id="PS52048">
    <property type="entry name" value="UCH_DOMAIN"/>
    <property type="match status" value="1"/>
</dbReference>
<dbReference type="PANTHER" id="PTHR10589:SF17">
    <property type="entry name" value="UBIQUITIN CARBOXYL-TERMINAL HYDROLASE"/>
    <property type="match status" value="1"/>
</dbReference>
<sequence length="240" mass="26868">MSDVERKPKRWFPLESNPAVLNSYVEKMGFPTSQFSFYDVLSTEEWALAMVPAPVTAVIMLFPIKPHTKEAEKQEAANIEKYGQKVSSNVFFMHQTVGNACGTVGILHAIGNMRHLVHLAPESYLCKFLDKTKAKTPIEIAQHLEHDDELEETHSSAAEAGQSEQLANVDDPISTHFVCFSCVDGDLYELDGRKKRPINHGPSSSDTLLLDACKVIKRFMARDEGEMRFTILALAKTKIE</sequence>
<dbReference type="PRINTS" id="PR00707">
    <property type="entry name" value="UBCTHYDRLASE"/>
</dbReference>
<dbReference type="GO" id="GO:0004843">
    <property type="term" value="F:cysteine-type deubiquitinase activity"/>
    <property type="evidence" value="ECO:0007669"/>
    <property type="project" value="UniProtKB-UniRule"/>
</dbReference>
<dbReference type="OrthoDB" id="427186at2759"/>
<accession>A0A976FGC9</accession>
<evidence type="ECO:0000256" key="2">
    <source>
        <dbReference type="ARBA" id="ARBA00009326"/>
    </source>
</evidence>
<dbReference type="InterPro" id="IPR038765">
    <property type="entry name" value="Papain-like_cys_pep_sf"/>
</dbReference>
<evidence type="ECO:0000259" key="9">
    <source>
        <dbReference type="PROSITE" id="PS52048"/>
    </source>
</evidence>
<feature type="active site" description="Nucleophile" evidence="7">
    <location>
        <position position="101"/>
    </location>
</feature>
<comment type="catalytic activity">
    <reaction evidence="1 7 8">
        <text>Thiol-dependent hydrolysis of ester, thioester, amide, peptide and isopeptide bonds formed by the C-terminal Gly of ubiquitin (a 76-residue protein attached to proteins as an intracellular targeting signal).</text>
        <dbReference type="EC" id="3.4.19.12"/>
    </reaction>
</comment>
<dbReference type="SUPFAM" id="SSF54001">
    <property type="entry name" value="Cysteine proteinases"/>
    <property type="match status" value="1"/>
</dbReference>
<feature type="site" description="Important for enzyme activity" evidence="7">
    <location>
        <position position="191"/>
    </location>
</feature>
<keyword evidence="5 7" id="KW-0378">Hydrolase</keyword>
<dbReference type="InterPro" id="IPR036959">
    <property type="entry name" value="Peptidase_C12_UCH_sf"/>
</dbReference>
<dbReference type="FunFam" id="3.40.532.10:FF:000006">
    <property type="entry name" value="Ubiquitin carboxyl-terminal hydrolase"/>
    <property type="match status" value="1"/>
</dbReference>
<comment type="caution">
    <text evidence="10">The sequence shown here is derived from an EMBL/GenBank/DDBJ whole genome shotgun (WGS) entry which is preliminary data.</text>
</comment>
<evidence type="ECO:0000313" key="11">
    <source>
        <dbReference type="Proteomes" id="UP000294530"/>
    </source>
</evidence>
<evidence type="ECO:0000313" key="10">
    <source>
        <dbReference type="EMBL" id="TDH66265.1"/>
    </source>
</evidence>
<evidence type="ECO:0000256" key="4">
    <source>
        <dbReference type="ARBA" id="ARBA00022786"/>
    </source>
</evidence>
<proteinExistence type="inferred from homology"/>